<dbReference type="AlphaFoldDB" id="F8H5T4"/>
<accession>F8H5T4</accession>
<sequence length="73" mass="7915">MHRALLPIAHPAVMVPASDGPTGRLYRFCRAENGHEKSASIEPSLRVILDGASVDRPVGPVRSACLLAWRLMP</sequence>
<evidence type="ECO:0000313" key="1">
    <source>
        <dbReference type="EMBL" id="AEJ07290.1"/>
    </source>
</evidence>
<gene>
    <name evidence="1" type="ordered locus">PSTAB_4009</name>
</gene>
<dbReference type="EMBL" id="CP002881">
    <property type="protein sequence ID" value="AEJ07290.1"/>
    <property type="molecule type" value="Genomic_DNA"/>
</dbReference>
<dbReference type="Proteomes" id="UP000008932">
    <property type="component" value="Chromosome"/>
</dbReference>
<reference evidence="1 2" key="1">
    <citation type="journal article" date="2011" name="J. Bacteriol.">
        <title>Complete Genome Sequence of the Type Strain Pseudomonas stutzeri CGMCC 1.1803.</title>
        <authorList>
            <person name="Chen M."/>
            <person name="Yan Y."/>
            <person name="Zhang W."/>
            <person name="Lu W."/>
            <person name="Wang J."/>
            <person name="Ping S."/>
            <person name="Lin M."/>
        </authorList>
    </citation>
    <scope>NUCLEOTIDE SEQUENCE [LARGE SCALE GENOMIC DNA]</scope>
    <source>
        <strain evidence="2">ATCC 17588 / DSM 5190 / CCUG 11256 / JCM 5965 / LMG 11199 / NCIMB 11358 / Stanier 221</strain>
    </source>
</reference>
<protein>
    <submittedName>
        <fullName evidence="1">Uncharacterized protein</fullName>
    </submittedName>
</protein>
<proteinExistence type="predicted"/>
<dbReference type="HOGENOM" id="CLU_2702128_0_0_6"/>
<name>F8H5T4_STUS2</name>
<dbReference type="KEGG" id="psz:PSTAB_4009"/>
<reference key="2">
    <citation type="submission" date="2011-06" db="EMBL/GenBank/DDBJ databases">
        <title>Complete Genome Sequence of Pseudomonas stutzeri Strain CGMCC 1.1803.</title>
        <authorList>
            <person name="Yan Y."/>
            <person name="Chen M."/>
            <person name="Lu W."/>
            <person name="Zhang W."/>
            <person name="Ping S."/>
            <person name="Lin M."/>
        </authorList>
    </citation>
    <scope>NUCLEOTIDE SEQUENCE</scope>
    <source>
        <strain>ATCC 17588</strain>
    </source>
</reference>
<reference evidence="2" key="3">
    <citation type="submission" date="2011-06" db="EMBL/GenBank/DDBJ databases">
        <title>Complete genome sequence of Pseudomonas stutzeri strain CGMCC 1.1803.</title>
        <authorList>
            <person name="Yan Y."/>
            <person name="Chen M."/>
            <person name="Lu W."/>
            <person name="Zhang W."/>
            <person name="Ping S."/>
            <person name="Lin M."/>
        </authorList>
    </citation>
    <scope>NUCLEOTIDE SEQUENCE [LARGE SCALE GENOMIC DNA]</scope>
    <source>
        <strain evidence="2">ATCC 17588 / DSM 5190 / CCUG 11256 / JCM 5965 / LMG 11199 / NCIMB 11358 / Stanier 221</strain>
    </source>
</reference>
<organism evidence="1 2">
    <name type="scientific">Stutzerimonas stutzeri (strain ATCC 17588 / DSM 5190 / CCUG 11256 / JCM 5965 / LMG 11199 / NBRC 14165 / NCIMB 11358 / Stanier 221)</name>
    <name type="common">Pseudomonas stutzeri</name>
    <dbReference type="NCBI Taxonomy" id="96563"/>
    <lineage>
        <taxon>Bacteria</taxon>
        <taxon>Pseudomonadati</taxon>
        <taxon>Pseudomonadota</taxon>
        <taxon>Gammaproteobacteria</taxon>
        <taxon>Pseudomonadales</taxon>
        <taxon>Pseudomonadaceae</taxon>
        <taxon>Stutzerimonas</taxon>
    </lineage>
</organism>
<evidence type="ECO:0000313" key="2">
    <source>
        <dbReference type="Proteomes" id="UP000008932"/>
    </source>
</evidence>